<dbReference type="PRINTS" id="PR00080">
    <property type="entry name" value="SDRFAMILY"/>
</dbReference>
<dbReference type="PANTHER" id="PTHR43115:SF4">
    <property type="entry name" value="DEHYDROGENASE_REDUCTASE SDR FAMILY MEMBER 11"/>
    <property type="match status" value="1"/>
</dbReference>
<evidence type="ECO:0000256" key="2">
    <source>
        <dbReference type="ARBA" id="ARBA00023002"/>
    </source>
</evidence>
<evidence type="ECO:0000313" key="5">
    <source>
        <dbReference type="EMBL" id="MEC0240070.1"/>
    </source>
</evidence>
<dbReference type="CDD" id="cd05233">
    <property type="entry name" value="SDR_c"/>
    <property type="match status" value="1"/>
</dbReference>
<evidence type="ECO:0000313" key="6">
    <source>
        <dbReference type="Proteomes" id="UP001344632"/>
    </source>
</evidence>
<keyword evidence="6" id="KW-1185">Reference proteome</keyword>
<organism evidence="5 6">
    <name type="scientific">Paenibacillus dokdonensis</name>
    <dbReference type="NCBI Taxonomy" id="2567944"/>
    <lineage>
        <taxon>Bacteria</taxon>
        <taxon>Bacillati</taxon>
        <taxon>Bacillota</taxon>
        <taxon>Bacilli</taxon>
        <taxon>Bacillales</taxon>
        <taxon>Paenibacillaceae</taxon>
        <taxon>Paenibacillus</taxon>
    </lineage>
</organism>
<dbReference type="PRINTS" id="PR00081">
    <property type="entry name" value="GDHRDH"/>
</dbReference>
<dbReference type="Proteomes" id="UP001344632">
    <property type="component" value="Unassembled WGS sequence"/>
</dbReference>
<dbReference type="SUPFAM" id="SSF51735">
    <property type="entry name" value="NAD(P)-binding Rossmann-fold domains"/>
    <property type="match status" value="1"/>
</dbReference>
<comment type="caution">
    <text evidence="5">The sequence shown here is derived from an EMBL/GenBank/DDBJ whole genome shotgun (WGS) entry which is preliminary data.</text>
</comment>
<protein>
    <submittedName>
        <fullName evidence="5">SDR family oxidoreductase</fullName>
    </submittedName>
</protein>
<evidence type="ECO:0000256" key="3">
    <source>
        <dbReference type="RuleBase" id="RU000363"/>
    </source>
</evidence>
<accession>A0ABU6GMY7</accession>
<evidence type="ECO:0000256" key="1">
    <source>
        <dbReference type="ARBA" id="ARBA00006484"/>
    </source>
</evidence>
<keyword evidence="2" id="KW-0560">Oxidoreductase</keyword>
<dbReference type="Gene3D" id="3.40.50.720">
    <property type="entry name" value="NAD(P)-binding Rossmann-like Domain"/>
    <property type="match status" value="1"/>
</dbReference>
<feature type="domain" description="Ketoreductase" evidence="4">
    <location>
        <begin position="14"/>
        <end position="197"/>
    </location>
</feature>
<name>A0ABU6GMY7_9BACL</name>
<dbReference type="InterPro" id="IPR020904">
    <property type="entry name" value="Sc_DH/Rdtase_CS"/>
</dbReference>
<dbReference type="EMBL" id="JARLKZ010000005">
    <property type="protein sequence ID" value="MEC0240070.1"/>
    <property type="molecule type" value="Genomic_DNA"/>
</dbReference>
<reference evidence="5 6" key="1">
    <citation type="submission" date="2023-03" db="EMBL/GenBank/DDBJ databases">
        <title>Bacillus Genome Sequencing.</title>
        <authorList>
            <person name="Dunlap C."/>
        </authorList>
    </citation>
    <scope>NUCLEOTIDE SEQUENCE [LARGE SCALE GENOMIC DNA]</scope>
    <source>
        <strain evidence="5 6">BD-525</strain>
    </source>
</reference>
<dbReference type="Pfam" id="PF00106">
    <property type="entry name" value="adh_short"/>
    <property type="match status" value="1"/>
</dbReference>
<dbReference type="InterPro" id="IPR057326">
    <property type="entry name" value="KR_dom"/>
</dbReference>
<dbReference type="InterPro" id="IPR002347">
    <property type="entry name" value="SDR_fam"/>
</dbReference>
<dbReference type="InterPro" id="IPR036291">
    <property type="entry name" value="NAD(P)-bd_dom_sf"/>
</dbReference>
<comment type="similarity">
    <text evidence="1 3">Belongs to the short-chain dehydrogenases/reductases (SDR) family.</text>
</comment>
<dbReference type="PROSITE" id="PS00061">
    <property type="entry name" value="ADH_SHORT"/>
    <property type="match status" value="1"/>
</dbReference>
<proteinExistence type="inferred from homology"/>
<evidence type="ECO:0000259" key="4">
    <source>
        <dbReference type="SMART" id="SM00822"/>
    </source>
</evidence>
<sequence length="252" mass="26773">MYMSDKTMSGVKDKVIAITGASSGIGEATAVRLAKLGAKLVLGARSTDRLKDIVTSIESRGGMAVYARTDVTSRDDLSNLIQLACERYGKLDVLINNAGIGPISPLDELRVEDWEATIDVNTKGVLYGIGAALPVFREQNFGHFVNIASTAGLKTVANQAVYSGSKFAVRAISEGLRQEVGNHIRVTIISPGVVQTNFIDGIPNQEVKDQLASVRDGLGLPPDAVAHAIAFAIEQSADVDINEIVIRPTAQI</sequence>
<gene>
    <name evidence="5" type="ORF">P4H66_09440</name>
</gene>
<dbReference type="SMART" id="SM00822">
    <property type="entry name" value="PKS_KR"/>
    <property type="match status" value="1"/>
</dbReference>
<dbReference type="PANTHER" id="PTHR43115">
    <property type="entry name" value="DEHYDROGENASE/REDUCTASE SDR FAMILY MEMBER 11"/>
    <property type="match status" value="1"/>
</dbReference>